<dbReference type="Gene3D" id="3.30.460.10">
    <property type="entry name" value="Beta Polymerase, domain 2"/>
    <property type="match status" value="1"/>
</dbReference>
<dbReference type="GeneID" id="25395241"/>
<dbReference type="PANTHER" id="PTHR43852">
    <property type="entry name" value="NUCLEOTIDYLTRANSFERASE"/>
    <property type="match status" value="1"/>
</dbReference>
<dbReference type="EMBL" id="CP002529">
    <property type="protein sequence ID" value="ADY02183.1"/>
    <property type="molecule type" value="Genomic_DNA"/>
</dbReference>
<keyword evidence="3" id="KW-1185">Reference proteome</keyword>
<protein>
    <recommendedName>
        <fullName evidence="1">Polymerase beta nucleotidyltransferase domain-containing protein</fullName>
    </recommendedName>
</protein>
<gene>
    <name evidence="2" type="ordered locus">VMUT_1982</name>
</gene>
<evidence type="ECO:0000313" key="2">
    <source>
        <dbReference type="EMBL" id="ADY02183.1"/>
    </source>
</evidence>
<feature type="domain" description="Polymerase beta nucleotidyltransferase" evidence="1">
    <location>
        <begin position="17"/>
        <end position="107"/>
    </location>
</feature>
<dbReference type="CDD" id="cd05403">
    <property type="entry name" value="NT_KNTase_like"/>
    <property type="match status" value="1"/>
</dbReference>
<name>F0QW88_VULM7</name>
<dbReference type="RefSeq" id="WP_013605345.1">
    <property type="nucleotide sequence ID" value="NC_015151.1"/>
</dbReference>
<reference evidence="2 3" key="1">
    <citation type="journal article" date="2011" name="J. Bacteriol.">
        <title>Complete genome sequence of 'Vulcanisaeta moutnovskia' strain 768-28, a novel member of the hyperthermophilic crenarchaeal genus vulcanisaeta.</title>
        <authorList>
            <person name="Gumerov V.M."/>
            <person name="Mardanov A.V."/>
            <person name="Beletsky A.V."/>
            <person name="Prokofeva M.I."/>
            <person name="Bonch-Osmolovskaya E.A."/>
            <person name="Ravin N.V."/>
            <person name="Skryabin K.G."/>
        </authorList>
    </citation>
    <scope>NUCLEOTIDE SEQUENCE [LARGE SCALE GENOMIC DNA]</scope>
    <source>
        <strain evidence="2 3">768-28</strain>
    </source>
</reference>
<dbReference type="Pfam" id="PF18765">
    <property type="entry name" value="Polbeta"/>
    <property type="match status" value="1"/>
</dbReference>
<dbReference type="SUPFAM" id="SSF81301">
    <property type="entry name" value="Nucleotidyltransferase"/>
    <property type="match status" value="1"/>
</dbReference>
<evidence type="ECO:0000313" key="3">
    <source>
        <dbReference type="Proteomes" id="UP000007485"/>
    </source>
</evidence>
<dbReference type="Proteomes" id="UP000007485">
    <property type="component" value="Chromosome"/>
</dbReference>
<dbReference type="AlphaFoldDB" id="F0QW88"/>
<dbReference type="eggNOG" id="arCOG02105">
    <property type="taxonomic scope" value="Archaea"/>
</dbReference>
<accession>F0QW88</accession>
<dbReference type="HOGENOM" id="CLU_130257_1_2_2"/>
<dbReference type="InterPro" id="IPR041633">
    <property type="entry name" value="Polbeta"/>
</dbReference>
<sequence>MDNQLAISNEELTDLINKARQVLEGFDFVLFAYVFGSRAIGRARPGSDLDIVVFTGRELDWKKLMSIMITLEDALGLKVDLIHLNKASLSLAYEVVSRGVLILDRDPDRRIDFETRIIKEFLNFKPRLAQYYNAVLNP</sequence>
<evidence type="ECO:0000259" key="1">
    <source>
        <dbReference type="Pfam" id="PF18765"/>
    </source>
</evidence>
<dbReference type="PANTHER" id="PTHR43852:SF3">
    <property type="entry name" value="NUCLEOTIDYLTRANSFERASE"/>
    <property type="match status" value="1"/>
</dbReference>
<dbReference type="InterPro" id="IPR052930">
    <property type="entry name" value="TA_antitoxin_MntA"/>
</dbReference>
<dbReference type="NCBIfam" id="NF047752">
    <property type="entry name" value="MntA_antitoxin"/>
    <property type="match status" value="1"/>
</dbReference>
<dbReference type="OrthoDB" id="28888at2157"/>
<organism evidence="2 3">
    <name type="scientific">Vulcanisaeta moutnovskia (strain 768-28)</name>
    <dbReference type="NCBI Taxonomy" id="985053"/>
    <lineage>
        <taxon>Archaea</taxon>
        <taxon>Thermoproteota</taxon>
        <taxon>Thermoprotei</taxon>
        <taxon>Thermoproteales</taxon>
        <taxon>Thermoproteaceae</taxon>
        <taxon>Vulcanisaeta</taxon>
    </lineage>
</organism>
<proteinExistence type="predicted"/>
<dbReference type="STRING" id="985053.VMUT_1982"/>
<dbReference type="InterPro" id="IPR043519">
    <property type="entry name" value="NT_sf"/>
</dbReference>
<dbReference type="KEGG" id="vmo:VMUT_1982"/>